<feature type="transmembrane region" description="Helical" evidence="1">
    <location>
        <begin position="96"/>
        <end position="115"/>
    </location>
</feature>
<feature type="transmembrane region" description="Helical" evidence="1">
    <location>
        <begin position="121"/>
        <end position="141"/>
    </location>
</feature>
<evidence type="ECO:0000313" key="3">
    <source>
        <dbReference type="Proteomes" id="UP000242432"/>
    </source>
</evidence>
<gene>
    <name evidence="2" type="ORF">SAMN02745213_00224</name>
</gene>
<sequence>MLNDQINSQIRFNSYAFALTNCILGCALGFFYGHVTFATLITAVSISITGVSVLALCNFSIDYSRAYKNHLRDKKAGIISPIMVGDIPVTQLRKRMAMMTLIAAVFGAIAIYLALGSNIQVLSWFIFLCVMCVLATLFYNVSALYLYRGIGAIAIFLVFGMASVVCAQFLIVAASHSTIDIYPDTILLAFSSGASSLMILYGRSIRMMVSDEPHVASKSFVLSFGYKITSIYLLGLLVANIFFSVLACVSSHRPIEALMLLAGFIPMSYQVYTIIRHMKMSVILKQSFNNLMFFCCINNLVWVIILAVDYWIYN</sequence>
<feature type="transmembrane region" description="Helical" evidence="1">
    <location>
        <begin position="153"/>
        <end position="174"/>
    </location>
</feature>
<keyword evidence="1" id="KW-0472">Membrane</keyword>
<feature type="transmembrane region" description="Helical" evidence="1">
    <location>
        <begin position="12"/>
        <end position="32"/>
    </location>
</feature>
<feature type="transmembrane region" description="Helical" evidence="1">
    <location>
        <begin position="287"/>
        <end position="313"/>
    </location>
</feature>
<feature type="transmembrane region" description="Helical" evidence="1">
    <location>
        <begin position="257"/>
        <end position="275"/>
    </location>
</feature>
<keyword evidence="2" id="KW-0808">Transferase</keyword>
<keyword evidence="3" id="KW-1185">Reference proteome</keyword>
<accession>A0A1T4UYF0</accession>
<keyword evidence="1" id="KW-1133">Transmembrane helix</keyword>
<feature type="transmembrane region" description="Helical" evidence="1">
    <location>
        <begin position="186"/>
        <end position="203"/>
    </location>
</feature>
<feature type="transmembrane region" description="Helical" evidence="1">
    <location>
        <begin position="224"/>
        <end position="245"/>
    </location>
</feature>
<proteinExistence type="predicted"/>
<dbReference type="Proteomes" id="UP000242432">
    <property type="component" value="Unassembled WGS sequence"/>
</dbReference>
<dbReference type="RefSeq" id="WP_078927848.1">
    <property type="nucleotide sequence ID" value="NZ_FUXX01000002.1"/>
</dbReference>
<dbReference type="AlphaFoldDB" id="A0A1T4UYF0"/>
<protein>
    <submittedName>
        <fullName evidence="2">1,4-dihydroxy-2-naphthoate octaprenyltransferase</fullName>
    </submittedName>
</protein>
<name>A0A1T4UYF0_9GAMM</name>
<keyword evidence="1" id="KW-0812">Transmembrane</keyword>
<organism evidence="2 3">
    <name type="scientific">Succinivibrio dextrinosolvens DSM 3072</name>
    <dbReference type="NCBI Taxonomy" id="1123324"/>
    <lineage>
        <taxon>Bacteria</taxon>
        <taxon>Pseudomonadati</taxon>
        <taxon>Pseudomonadota</taxon>
        <taxon>Gammaproteobacteria</taxon>
        <taxon>Aeromonadales</taxon>
        <taxon>Succinivibrionaceae</taxon>
        <taxon>Succinivibrio</taxon>
    </lineage>
</organism>
<dbReference type="STRING" id="83771.SAMN02910357_01141"/>
<evidence type="ECO:0000256" key="1">
    <source>
        <dbReference type="SAM" id="Phobius"/>
    </source>
</evidence>
<evidence type="ECO:0000313" key="2">
    <source>
        <dbReference type="EMBL" id="SKA57421.1"/>
    </source>
</evidence>
<dbReference type="EMBL" id="FUXX01000002">
    <property type="protein sequence ID" value="SKA57421.1"/>
    <property type="molecule type" value="Genomic_DNA"/>
</dbReference>
<reference evidence="3" key="1">
    <citation type="submission" date="2017-02" db="EMBL/GenBank/DDBJ databases">
        <authorList>
            <person name="Varghese N."/>
            <person name="Submissions S."/>
        </authorList>
    </citation>
    <scope>NUCLEOTIDE SEQUENCE [LARGE SCALE GENOMIC DNA]</scope>
    <source>
        <strain evidence="3">DSM 3072</strain>
    </source>
</reference>
<feature type="transmembrane region" description="Helical" evidence="1">
    <location>
        <begin position="38"/>
        <end position="61"/>
    </location>
</feature>
<dbReference type="GO" id="GO:0016740">
    <property type="term" value="F:transferase activity"/>
    <property type="evidence" value="ECO:0007669"/>
    <property type="project" value="UniProtKB-KW"/>
</dbReference>